<dbReference type="EMBL" id="RSAS01000561">
    <property type="protein sequence ID" value="RRR70035.1"/>
    <property type="molecule type" value="Genomic_DNA"/>
</dbReference>
<dbReference type="GO" id="GO:0016887">
    <property type="term" value="F:ATP hydrolysis activity"/>
    <property type="evidence" value="ECO:0007669"/>
    <property type="project" value="InterPro"/>
</dbReference>
<feature type="domain" description="AAA+ ATPase" evidence="1">
    <location>
        <begin position="234"/>
        <end position="447"/>
    </location>
</feature>
<dbReference type="InterPro" id="IPR011704">
    <property type="entry name" value="ATPase_dyneun-rel_AAA"/>
</dbReference>
<protein>
    <recommendedName>
        <fullName evidence="1">AAA+ ATPase domain-containing protein</fullName>
    </recommendedName>
</protein>
<gene>
    <name evidence="2" type="ORF">EI684_14005</name>
</gene>
<dbReference type="Gene3D" id="3.40.50.300">
    <property type="entry name" value="P-loop containing nucleotide triphosphate hydrolases"/>
    <property type="match status" value="1"/>
</dbReference>
<dbReference type="InterPro" id="IPR027417">
    <property type="entry name" value="P-loop_NTPase"/>
</dbReference>
<dbReference type="Proteomes" id="UP000280307">
    <property type="component" value="Unassembled WGS sequence"/>
</dbReference>
<dbReference type="InterPro" id="IPR003593">
    <property type="entry name" value="AAA+_ATPase"/>
</dbReference>
<evidence type="ECO:0000313" key="2">
    <source>
        <dbReference type="EMBL" id="RRR70035.1"/>
    </source>
</evidence>
<dbReference type="AlphaFoldDB" id="A0A426TX52"/>
<evidence type="ECO:0000313" key="3">
    <source>
        <dbReference type="Proteomes" id="UP000280307"/>
    </source>
</evidence>
<proteinExistence type="predicted"/>
<dbReference type="PANTHER" id="PTHR37291:SF1">
    <property type="entry name" value="TYPE IV METHYL-DIRECTED RESTRICTION ENZYME ECOKMCRB SUBUNIT"/>
    <property type="match status" value="1"/>
</dbReference>
<dbReference type="SUPFAM" id="SSF52540">
    <property type="entry name" value="P-loop containing nucleoside triphosphate hydrolases"/>
    <property type="match status" value="1"/>
</dbReference>
<dbReference type="Pfam" id="PF07728">
    <property type="entry name" value="AAA_5"/>
    <property type="match status" value="1"/>
</dbReference>
<reference evidence="2 3" key="1">
    <citation type="submission" date="2018-12" db="EMBL/GenBank/DDBJ databases">
        <title>Genome Sequence of Candidatus Viridilinea halotolerans isolated from saline sulfide-rich spring.</title>
        <authorList>
            <person name="Grouzdev D.S."/>
            <person name="Burganskaya E.I."/>
            <person name="Krutkina M.S."/>
            <person name="Sukhacheva M.V."/>
            <person name="Gorlenko V.M."/>
        </authorList>
    </citation>
    <scope>NUCLEOTIDE SEQUENCE [LARGE SCALE GENOMIC DNA]</scope>
    <source>
        <strain evidence="2">Chok-6</strain>
    </source>
</reference>
<accession>A0A426TX52</accession>
<dbReference type="SMART" id="SM00382">
    <property type="entry name" value="AAA"/>
    <property type="match status" value="1"/>
</dbReference>
<organism evidence="2 3">
    <name type="scientific">Candidatus Viridilinea halotolerans</name>
    <dbReference type="NCBI Taxonomy" id="2491704"/>
    <lineage>
        <taxon>Bacteria</taxon>
        <taxon>Bacillati</taxon>
        <taxon>Chloroflexota</taxon>
        <taxon>Chloroflexia</taxon>
        <taxon>Chloroflexales</taxon>
        <taxon>Chloroflexineae</taxon>
        <taxon>Oscillochloridaceae</taxon>
        <taxon>Candidatus Viridilinea</taxon>
    </lineage>
</organism>
<dbReference type="PANTHER" id="PTHR37291">
    <property type="entry name" value="5-METHYLCYTOSINE-SPECIFIC RESTRICTION ENZYME B"/>
    <property type="match status" value="1"/>
</dbReference>
<dbReference type="Pfam" id="PF01078">
    <property type="entry name" value="Mg_chelatase"/>
    <property type="match status" value="1"/>
</dbReference>
<dbReference type="InterPro" id="IPR000523">
    <property type="entry name" value="Mg_chelatse_chII-like_cat_dom"/>
</dbReference>
<name>A0A426TX52_9CHLR</name>
<sequence length="671" mass="73337">MTLATTMPTRLPRTLGPMLQPYVTLASYLSAASYTPAAIRGVLGSTMPAIAPGVATPEAQLLVADLLHLRLIEPLDGGHYRRWRHLGDATPALLLKYAALTLLVPTHDGGYDLPARHAPFDGLPHPPEAWPLGEPLLHWYAEADLVRRNPDGTWQGDPAALAALDDDRPTAQALNRFLANLQRVRNATNDLPPLSDSPLPILAPELLAARVAELQRELLIDRSTILRIYRSLIAGHHVILSGPPGTGKTHLARLLPSLLWRDAQATMRLVMANDPTLPPSADLREEAVRREGYLADVVTATEDWGVRHVIGGIIPKLERNAQGKSLVYSVAHGCLTRAVLANHTAEGTRREPVDAMGRRYRGQWLVIDELTRAQVDAAFGGLLTTLSGQQQATLIYPDDDGGEACVQLPRDFRLIGTLNSFDRHFLNQISEAMKRRFSFIDILPPSRAQRSAEQALAIFRALSSLHAQGFPGCVADAQRGYARWHDELAVERRSDAAPEGILVRYQLDCPPDSVAAHAIQTCWHLFAAARVYRQLGTAQAEATYRTLLAGRAAGFTWEQALDSALADTLADQLQVIARDELRVLLALLDHASDPEALCQTIIAILNRLAAPRQSTHLLQLRLSDPSIDPQHPEALTPAQITTIFGPAPPLTLPANGLFAQRLTAFVQEQGL</sequence>
<comment type="caution">
    <text evidence="2">The sequence shown here is derived from an EMBL/GenBank/DDBJ whole genome shotgun (WGS) entry which is preliminary data.</text>
</comment>
<evidence type="ECO:0000259" key="1">
    <source>
        <dbReference type="SMART" id="SM00382"/>
    </source>
</evidence>
<dbReference type="InterPro" id="IPR052934">
    <property type="entry name" value="Methyl-DNA_Rec/Restrict_Enz"/>
</dbReference>
<dbReference type="GO" id="GO:0005524">
    <property type="term" value="F:ATP binding"/>
    <property type="evidence" value="ECO:0007669"/>
    <property type="project" value="InterPro"/>
</dbReference>